<feature type="compositionally biased region" description="Polar residues" evidence="1">
    <location>
        <begin position="719"/>
        <end position="732"/>
    </location>
</feature>
<dbReference type="Pfam" id="PF19077">
    <property type="entry name" value="Big_13"/>
    <property type="match status" value="5"/>
</dbReference>
<name>A0A5E7UZ13_PSEFL</name>
<dbReference type="RefSeq" id="WP_150773728.1">
    <property type="nucleotide sequence ID" value="NZ_CABVIY010000011.1"/>
</dbReference>
<feature type="domain" description="Bacterial Ig-like" evidence="4">
    <location>
        <begin position="1020"/>
        <end position="1118"/>
    </location>
</feature>
<sequence>MSNQASVLFVDSRVQDRATLLAGLAPDVEVFVLDPDVDGLSQMAAVLAGRSDISSIQVLSHGTEGMVQLGSLNLTSANAVTHATDLATIGRALTADGDILLYGCNAGAGTDGEALVQSLAKLTGADVAASSDLTGAANQGGNWNLEVKAGPIEAVLPFNAQVLADYQGVLATGTALEPTTSGNYDSAQGIALLNNGGHADVYLHQISGDNSYNGAPPQYAAKIVVADASNNIITTLTVSGSDYVLNASVAKLANGGFVVAWSADTSVAHDYSTFGVFYQVYDNAGIAQGTTQPLSSKAGQNVSLTSLADGGFAAAFYTEDQTLTLDIYGESNGTLTRTNETTMGGNTIRYSSAEDHDVFYKFSNGAGPSIVQLADKSIVVTDSVYVYYSPTSTPLGDYAFKFDSAGTPENFASGYSSQRLNWSVTAGAGGTEDGEHAIALSGGGFAVVSLNNYGSTQQYQLMLFNSDGTPVNSSDTLTQNGSYDGVNAPKTIYAKQIVASVSPGDNAWSVPGPARFSLAESSDGKILVALPKSDMSGVNIYTYTSSGVAVSGPVDSGITVAAGQWIDHPVIVPAANGGFAITYDALSVDSVSGVITGTAYSYGIPYSAIPAPAAPALSLSSSSDTGVPGDGITSVKIPEIKGTGVIGAAVSLYDTDGTTVLGTAVVDSAGNWTITSSTLADGTHSLTAKQTSGSQTSAASTVLSLKVDSAAPAKPSAPTLDSASDSGTSPSDGITKIDTPVITGTTEANSTVKLYDTDGTTLLATGTANGSGIYSIATSALASGTHSITVKATDAAGNTSSASSGLTVNIDKSAPTDLALSSSSISSVAAINGATLATLSSTDAHSVSYGLATGDTTNDADNAKFSISNGNLIAAQNLAIGTYHIYLKASDAAGNDAFQALTISVTDSPAVSSIVRETDAAVDHAASSVNYTVTFSQAVTGVDQSDFTLASSGAATGTIASVTTADNITYTVNVNGLAGDGTLRLDLKSSGTGIQNGSSVEIAGGFTSGQTYALDRTAPSAPTLVLSPGSDSGASNTDGITSTTTPVFTGTAEANSTVTLFDTNGTTVLGTVTADGFGAWSITSSALSSGAHTITAKAVDEVGNVSSASVVKSLTIDTAAPAAPTGLALATSSDTGVPGDGITNLGTPIITGTAEANSTVTLFDTDGTTILGTGTANNLGVWSITSSTLASGTHTLTAKAVDAAGNGSGASTSLSVSIQNTAPAAPADVILAPASDTGTLGDGITYANRPIITGTAEANSTVKLYDTDGITLLGTGTANNLGVWSITSNALSLGNHSLTVKQVDVAGNVSNASSALVLSIVAAPVTPTEPTTPTVVDGVPVTSTPVTLPGGGTGTSVIIPVVSDGEGSTVGNPNVADIPLVTANGAALLTIQVPIGTGLTSIGGASLPAGNSLEALIAAIKAQTTTHDAKDQNHLTGDGTEFLTLLSPDVPLLVNTIIVQNTLATSSTPLTLTGTSSASQHTALVVDTSALASKSSIVLDKVDFAAMVGAVSVTGSTAGQILTGDAASQTFILANSTPSQVFAGAGDDQLQYGLTPTGTASGAGTASVNNINITHENPLSTATSVHLNAGAGNDVAVFTKAQSAYSIDQYDGYVLVTDKADPTQQITVTNTENIMFNDGAVAVQSRDELTILAGLYNNVLGRQADIGGFDYWGGLQSNGASLGAITVNILGNAESIARGFGLNGDASHDVDVLYQAVFGRAADAEGKAYWVNALNNGSTIADVANGFVTSVEMTGHKLATTDWDLHF</sequence>
<feature type="domain" description="DUF4347" evidence="3">
    <location>
        <begin position="7"/>
        <end position="170"/>
    </location>
</feature>
<dbReference type="InterPro" id="IPR013783">
    <property type="entry name" value="Ig-like_fold"/>
</dbReference>
<proteinExistence type="predicted"/>
<dbReference type="Pfam" id="PF13946">
    <property type="entry name" value="DUF4214"/>
    <property type="match status" value="1"/>
</dbReference>
<protein>
    <recommendedName>
        <fullName evidence="7">DUF4347 domain-containing protein</fullName>
    </recommendedName>
</protein>
<dbReference type="InterPro" id="IPR025282">
    <property type="entry name" value="DUF4214"/>
</dbReference>
<dbReference type="OrthoDB" id="6091599at2"/>
<feature type="domain" description="Bacterial Ig-like" evidence="4">
    <location>
        <begin position="1228"/>
        <end position="1314"/>
    </location>
</feature>
<evidence type="ECO:0000256" key="1">
    <source>
        <dbReference type="SAM" id="MobiDB-lite"/>
    </source>
</evidence>
<evidence type="ECO:0000259" key="4">
    <source>
        <dbReference type="Pfam" id="PF19077"/>
    </source>
</evidence>
<feature type="domain" description="Bacterial Ig-like" evidence="4">
    <location>
        <begin position="614"/>
        <end position="708"/>
    </location>
</feature>
<feature type="domain" description="Bacterial Ig-like" evidence="4">
    <location>
        <begin position="1126"/>
        <end position="1218"/>
    </location>
</feature>
<dbReference type="Proteomes" id="UP000326611">
    <property type="component" value="Unassembled WGS sequence"/>
</dbReference>
<organism evidence="5 6">
    <name type="scientific">Pseudomonas fluorescens</name>
    <dbReference type="NCBI Taxonomy" id="294"/>
    <lineage>
        <taxon>Bacteria</taxon>
        <taxon>Pseudomonadati</taxon>
        <taxon>Pseudomonadota</taxon>
        <taxon>Gammaproteobacteria</taxon>
        <taxon>Pseudomonadales</taxon>
        <taxon>Pseudomonadaceae</taxon>
        <taxon>Pseudomonas</taxon>
    </lineage>
</organism>
<dbReference type="NCBIfam" id="NF033510">
    <property type="entry name" value="Ca_tandemer"/>
    <property type="match status" value="4"/>
</dbReference>
<gene>
    <name evidence="5" type="ORF">PS918_05963</name>
</gene>
<accession>A0A5E7UZ13</accession>
<evidence type="ECO:0008006" key="7">
    <source>
        <dbReference type="Google" id="ProtNLM"/>
    </source>
</evidence>
<dbReference type="InterPro" id="IPR044016">
    <property type="entry name" value="Big_13"/>
</dbReference>
<dbReference type="Pfam" id="PF14252">
    <property type="entry name" value="DUF4347"/>
    <property type="match status" value="1"/>
</dbReference>
<evidence type="ECO:0000259" key="3">
    <source>
        <dbReference type="Pfam" id="PF14252"/>
    </source>
</evidence>
<feature type="region of interest" description="Disordered" evidence="1">
    <location>
        <begin position="713"/>
        <end position="742"/>
    </location>
</feature>
<dbReference type="EMBL" id="CABVIY010000011">
    <property type="protein sequence ID" value="VVQ16283.1"/>
    <property type="molecule type" value="Genomic_DNA"/>
</dbReference>
<evidence type="ECO:0000313" key="6">
    <source>
        <dbReference type="Proteomes" id="UP000326611"/>
    </source>
</evidence>
<evidence type="ECO:0000313" key="5">
    <source>
        <dbReference type="EMBL" id="VVQ16283.1"/>
    </source>
</evidence>
<feature type="domain" description="DUF4214" evidence="2">
    <location>
        <begin position="1699"/>
        <end position="1754"/>
    </location>
</feature>
<reference evidence="5 6" key="1">
    <citation type="submission" date="2019-09" db="EMBL/GenBank/DDBJ databases">
        <authorList>
            <person name="Chandra G."/>
            <person name="Truman W A."/>
        </authorList>
    </citation>
    <scope>NUCLEOTIDE SEQUENCE [LARGE SCALE GENOMIC DNA]</scope>
    <source>
        <strain evidence="5">PS918</strain>
    </source>
</reference>
<evidence type="ECO:0000259" key="2">
    <source>
        <dbReference type="Pfam" id="PF13946"/>
    </source>
</evidence>
<dbReference type="Gene3D" id="2.60.40.10">
    <property type="entry name" value="Immunoglobulins"/>
    <property type="match status" value="5"/>
</dbReference>
<feature type="domain" description="Bacterial Ig-like" evidence="4">
    <location>
        <begin position="715"/>
        <end position="811"/>
    </location>
</feature>
<dbReference type="InterPro" id="IPR025592">
    <property type="entry name" value="DUF4347"/>
</dbReference>